<dbReference type="PANTHER" id="PTHR11705">
    <property type="entry name" value="PROTEASE FAMILY M14 CARBOXYPEPTIDASE A,B"/>
    <property type="match status" value="1"/>
</dbReference>
<keyword evidence="10" id="KW-1015">Disulfide bond</keyword>
<evidence type="ECO:0000256" key="8">
    <source>
        <dbReference type="ARBA" id="ARBA00022833"/>
    </source>
</evidence>
<comment type="similarity">
    <text evidence="2 11">Belongs to the peptidase M14 family.</text>
</comment>
<evidence type="ECO:0000313" key="14">
    <source>
        <dbReference type="RefSeq" id="XP_023932755.1"/>
    </source>
</evidence>
<keyword evidence="9" id="KW-0482">Metalloprotease</keyword>
<evidence type="ECO:0000256" key="10">
    <source>
        <dbReference type="ARBA" id="ARBA00023157"/>
    </source>
</evidence>
<keyword evidence="6" id="KW-0732">Signal</keyword>
<evidence type="ECO:0000313" key="13">
    <source>
        <dbReference type="Proteomes" id="UP000085678"/>
    </source>
</evidence>
<dbReference type="SUPFAM" id="SSF53187">
    <property type="entry name" value="Zn-dependent exopeptidases"/>
    <property type="match status" value="1"/>
</dbReference>
<evidence type="ECO:0000256" key="3">
    <source>
        <dbReference type="ARBA" id="ARBA00022645"/>
    </source>
</evidence>
<feature type="domain" description="Peptidase M14" evidence="12">
    <location>
        <begin position="114"/>
        <end position="429"/>
    </location>
</feature>
<dbReference type="InterPro" id="IPR057246">
    <property type="entry name" value="CARBOXYPEPT_ZN_1"/>
</dbReference>
<dbReference type="SMART" id="SM00631">
    <property type="entry name" value="Zn_pept"/>
    <property type="match status" value="1"/>
</dbReference>
<dbReference type="RefSeq" id="XP_023932755.1">
    <property type="nucleotide sequence ID" value="XM_024076987.1"/>
</dbReference>
<gene>
    <name evidence="14" type="primary">LOC106174002</name>
</gene>
<dbReference type="CDD" id="cd03860">
    <property type="entry name" value="M14_CP_A-B_like"/>
    <property type="match status" value="1"/>
</dbReference>
<dbReference type="PROSITE" id="PS00132">
    <property type="entry name" value="CARBOXYPEPT_ZN_1"/>
    <property type="match status" value="1"/>
</dbReference>
<dbReference type="Pfam" id="PF02244">
    <property type="entry name" value="Propep_M14"/>
    <property type="match status" value="1"/>
</dbReference>
<dbReference type="AlphaFoldDB" id="A0A2R2MR82"/>
<dbReference type="Gene3D" id="3.40.630.10">
    <property type="entry name" value="Zn peptidases"/>
    <property type="match status" value="1"/>
</dbReference>
<evidence type="ECO:0000256" key="11">
    <source>
        <dbReference type="PROSITE-ProRule" id="PRU01379"/>
    </source>
</evidence>
<dbReference type="GO" id="GO:0005615">
    <property type="term" value="C:extracellular space"/>
    <property type="evidence" value="ECO:0007669"/>
    <property type="project" value="TreeGrafter"/>
</dbReference>
<name>A0A2R2MR82_LINAN</name>
<dbReference type="InterPro" id="IPR036990">
    <property type="entry name" value="M14A-like_propep"/>
</dbReference>
<dbReference type="SUPFAM" id="SSF54897">
    <property type="entry name" value="Protease propeptides/inhibitors"/>
    <property type="match status" value="1"/>
</dbReference>
<dbReference type="Gene3D" id="3.30.70.340">
    <property type="entry name" value="Metallocarboxypeptidase-like"/>
    <property type="match status" value="1"/>
</dbReference>
<dbReference type="Pfam" id="PF00246">
    <property type="entry name" value="Peptidase_M14"/>
    <property type="match status" value="1"/>
</dbReference>
<evidence type="ECO:0000259" key="12">
    <source>
        <dbReference type="PROSITE" id="PS52035"/>
    </source>
</evidence>
<dbReference type="GO" id="GO:0004181">
    <property type="term" value="F:metallocarboxypeptidase activity"/>
    <property type="evidence" value="ECO:0007669"/>
    <property type="project" value="InterPro"/>
</dbReference>
<protein>
    <submittedName>
        <fullName evidence="14">Carboxypeptidase B</fullName>
    </submittedName>
</protein>
<keyword evidence="4" id="KW-0645">Protease</keyword>
<accession>A0A2R2MR82</accession>
<sequence>MARTRLHDLPEIGYKVISVIPENEDQIEDFTQIASVRRLELEVWGVPKLNQELSVLVPPESLSRFLMELSASNINYYIKVDNLESLIDQEARGNEMKKMAKMLFSSPQQYIVNTYARHDEINNYLDMMVEQYSPLASIFTVGTSHEGRLMKGIKIGGQSSGNKPAIWIDAGIHAREWIAPATAVYIINELLSSYESNELVQSMVDTFDWYILPVVNPDGYEYSHTTDRLWRKNRSGDDADCNCDVNNDRKCRKRAPCCGTDLNRNFGYMWDPPVVASDNKCESIFRGRAAFSEIEAANVRDFLSDPTRNFQVYVTLHSYGQQWLLTWGYTTDVRPDDYDDQMRVATIGANALKATNGLDFWEVGTSGDLLYSTSGASDDWAKGGAGIKYAFTLELRPSSDRVGFVLPPDQIDESGSEMFAAMMAVAEEVAKET</sequence>
<dbReference type="InterPro" id="IPR000834">
    <property type="entry name" value="Peptidase_M14"/>
</dbReference>
<dbReference type="Proteomes" id="UP000085678">
    <property type="component" value="Unplaced"/>
</dbReference>
<keyword evidence="13" id="KW-1185">Reference proteome</keyword>
<dbReference type="GeneID" id="106174002"/>
<keyword evidence="8" id="KW-0862">Zinc</keyword>
<dbReference type="KEGG" id="lak:106174002"/>
<keyword evidence="7" id="KW-0378">Hydrolase</keyword>
<dbReference type="InterPro" id="IPR003146">
    <property type="entry name" value="M14A_act_pep"/>
</dbReference>
<dbReference type="FunFam" id="3.40.630.10:FF:000056">
    <property type="entry name" value="Zinc carboxypeptidase"/>
    <property type="match status" value="1"/>
</dbReference>
<comment type="cofactor">
    <cofactor evidence="1">
        <name>Zn(2+)</name>
        <dbReference type="ChEBI" id="CHEBI:29105"/>
    </cofactor>
</comment>
<evidence type="ECO:0000256" key="1">
    <source>
        <dbReference type="ARBA" id="ARBA00001947"/>
    </source>
</evidence>
<evidence type="ECO:0000256" key="4">
    <source>
        <dbReference type="ARBA" id="ARBA00022670"/>
    </source>
</evidence>
<evidence type="ECO:0000256" key="2">
    <source>
        <dbReference type="ARBA" id="ARBA00005988"/>
    </source>
</evidence>
<evidence type="ECO:0000256" key="9">
    <source>
        <dbReference type="ARBA" id="ARBA00023049"/>
    </source>
</evidence>
<evidence type="ECO:0000256" key="7">
    <source>
        <dbReference type="ARBA" id="ARBA00022801"/>
    </source>
</evidence>
<organism evidence="13 14">
    <name type="scientific">Lingula anatina</name>
    <name type="common">Brachiopod</name>
    <name type="synonym">Lingula unguis</name>
    <dbReference type="NCBI Taxonomy" id="7574"/>
    <lineage>
        <taxon>Eukaryota</taxon>
        <taxon>Metazoa</taxon>
        <taxon>Spiralia</taxon>
        <taxon>Lophotrochozoa</taxon>
        <taxon>Brachiopoda</taxon>
        <taxon>Linguliformea</taxon>
        <taxon>Lingulata</taxon>
        <taxon>Lingulida</taxon>
        <taxon>Linguloidea</taxon>
        <taxon>Lingulidae</taxon>
        <taxon>Lingula</taxon>
    </lineage>
</organism>
<keyword evidence="3 14" id="KW-0121">Carboxypeptidase</keyword>
<evidence type="ECO:0000256" key="6">
    <source>
        <dbReference type="ARBA" id="ARBA00022729"/>
    </source>
</evidence>
<dbReference type="OrthoDB" id="3626597at2759"/>
<dbReference type="PROSITE" id="PS52035">
    <property type="entry name" value="PEPTIDASE_M14"/>
    <property type="match status" value="1"/>
</dbReference>
<dbReference type="PRINTS" id="PR00765">
    <property type="entry name" value="CRBOXYPTASEA"/>
</dbReference>
<dbReference type="PANTHER" id="PTHR11705:SF91">
    <property type="entry name" value="FI01817P-RELATED"/>
    <property type="match status" value="1"/>
</dbReference>
<evidence type="ECO:0000256" key="5">
    <source>
        <dbReference type="ARBA" id="ARBA00022723"/>
    </source>
</evidence>
<reference evidence="14" key="1">
    <citation type="submission" date="2025-08" db="UniProtKB">
        <authorList>
            <consortium name="RefSeq"/>
        </authorList>
    </citation>
    <scope>IDENTIFICATION</scope>
    <source>
        <tissue evidence="14">Gonads</tissue>
    </source>
</reference>
<keyword evidence="5" id="KW-0479">Metal-binding</keyword>
<dbReference type="GO" id="GO:0006508">
    <property type="term" value="P:proteolysis"/>
    <property type="evidence" value="ECO:0007669"/>
    <property type="project" value="UniProtKB-KW"/>
</dbReference>
<proteinExistence type="inferred from homology"/>
<dbReference type="GO" id="GO:0008270">
    <property type="term" value="F:zinc ion binding"/>
    <property type="evidence" value="ECO:0007669"/>
    <property type="project" value="InterPro"/>
</dbReference>
<feature type="active site" description="Proton donor/acceptor" evidence="11">
    <location>
        <position position="394"/>
    </location>
</feature>
<dbReference type="InParanoid" id="A0A2R2MR82"/>